<feature type="domain" description="Tectonic-1-3" evidence="1">
    <location>
        <begin position="304"/>
        <end position="475"/>
    </location>
</feature>
<keyword evidence="3" id="KW-1185">Reference proteome</keyword>
<dbReference type="InterPro" id="IPR011677">
    <property type="entry name" value="TCTN1-3_dom"/>
</dbReference>
<dbReference type="EMBL" id="REGN01009173">
    <property type="protein sequence ID" value="RNA01778.1"/>
    <property type="molecule type" value="Genomic_DNA"/>
</dbReference>
<sequence>MCTIDFKTNLLTSKIHPFLHHFSKDDPAINNLSPVTKSTFCSLTKQSYEYGSCLLQTETQLDTEASDFFRFAQATNSFHSCVYNSPLRFLINSNRTFCPLTLDQNSCSTSNEKINSNFFINKFIIANSNKDKLEVNKIEYFFCPTIFASQLSQPSPNSMASCAVNLDPDTKIFDPQLNCQNQWTEPTTSNLDQITGDFYLKTNPSCQLTTDVDLTLDQNECKNVLGSVKHLIFWQGNEIKKILTRIVLTNVQLGDANFKQFFETKWVYLPNAAQDPFDLNSIDTVSGYDNLISGEEYFKVMRSGHRGYVDGRPIIAGFFKDSKIDAAPDKRFSAFRSLSGKLCGQYNQQERILVSFGKNISSSCVVQVAKDDLIDEKKCGSIRSIMFQKLNDYFVPSNRVSKNGNANVDLYNETEWLEVFRSQFNESMNDGKNSDGINRCRNVPYKVNLYLFYGDVGRQNGQVINEIFGAYVKVDYRDWVFICKSNDDCSNRPQDFTVEFEANFINDFKTKVFDQI</sequence>
<dbReference type="OrthoDB" id="184109at2759"/>
<dbReference type="AlphaFoldDB" id="A0A3M7PSY4"/>
<organism evidence="2 3">
    <name type="scientific">Brachionus plicatilis</name>
    <name type="common">Marine rotifer</name>
    <name type="synonym">Brachionus muelleri</name>
    <dbReference type="NCBI Taxonomy" id="10195"/>
    <lineage>
        <taxon>Eukaryota</taxon>
        <taxon>Metazoa</taxon>
        <taxon>Spiralia</taxon>
        <taxon>Gnathifera</taxon>
        <taxon>Rotifera</taxon>
        <taxon>Eurotatoria</taxon>
        <taxon>Monogononta</taxon>
        <taxon>Pseudotrocha</taxon>
        <taxon>Ploima</taxon>
        <taxon>Brachionidae</taxon>
        <taxon>Brachionus</taxon>
    </lineage>
</organism>
<name>A0A3M7PSY4_BRAPC</name>
<comment type="caution">
    <text evidence="2">The sequence shown here is derived from an EMBL/GenBank/DDBJ whole genome shotgun (WGS) entry which is preliminary data.</text>
</comment>
<dbReference type="Proteomes" id="UP000276133">
    <property type="component" value="Unassembled WGS sequence"/>
</dbReference>
<evidence type="ECO:0000313" key="3">
    <source>
        <dbReference type="Proteomes" id="UP000276133"/>
    </source>
</evidence>
<accession>A0A3M7PSY4</accession>
<dbReference type="Pfam" id="PF07773">
    <property type="entry name" value="TCTN_DUF1619"/>
    <property type="match status" value="1"/>
</dbReference>
<dbReference type="STRING" id="10195.A0A3M7PSY4"/>
<protein>
    <submittedName>
        <fullName evidence="2">Tectonic-2 isoform X2</fullName>
    </submittedName>
</protein>
<evidence type="ECO:0000259" key="1">
    <source>
        <dbReference type="Pfam" id="PF07773"/>
    </source>
</evidence>
<reference evidence="2 3" key="1">
    <citation type="journal article" date="2018" name="Sci. Rep.">
        <title>Genomic signatures of local adaptation to the degree of environmental predictability in rotifers.</title>
        <authorList>
            <person name="Franch-Gras L."/>
            <person name="Hahn C."/>
            <person name="Garcia-Roger E.M."/>
            <person name="Carmona M.J."/>
            <person name="Serra M."/>
            <person name="Gomez A."/>
        </authorList>
    </citation>
    <scope>NUCLEOTIDE SEQUENCE [LARGE SCALE GENOMIC DNA]</scope>
    <source>
        <strain evidence="2">HYR1</strain>
    </source>
</reference>
<evidence type="ECO:0000313" key="2">
    <source>
        <dbReference type="EMBL" id="RNA01778.1"/>
    </source>
</evidence>
<gene>
    <name evidence="2" type="ORF">BpHYR1_021881</name>
</gene>
<proteinExistence type="predicted"/>